<sequence>MAKNSAWIWKRVKRTIPPPHILYTGLYNLFLSFGSLKCVKSGLPLFDKVSWKSAVNVLVAVKDGHVSDPPDLSLYHVRGKDRDGLTLYRCVRGTNSLEGGVH</sequence>
<protein>
    <submittedName>
        <fullName evidence="1">Uncharacterized protein</fullName>
    </submittedName>
</protein>
<accession>A0A8H7QLA0</accession>
<evidence type="ECO:0000313" key="2">
    <source>
        <dbReference type="Proteomes" id="UP000603453"/>
    </source>
</evidence>
<gene>
    <name evidence="1" type="ORF">INT47_011669</name>
</gene>
<proteinExistence type="predicted"/>
<evidence type="ECO:0000313" key="1">
    <source>
        <dbReference type="EMBL" id="KAG2193648.1"/>
    </source>
</evidence>
<dbReference type="AlphaFoldDB" id="A0A8H7QLA0"/>
<organism evidence="1 2">
    <name type="scientific">Mucor saturninus</name>
    <dbReference type="NCBI Taxonomy" id="64648"/>
    <lineage>
        <taxon>Eukaryota</taxon>
        <taxon>Fungi</taxon>
        <taxon>Fungi incertae sedis</taxon>
        <taxon>Mucoromycota</taxon>
        <taxon>Mucoromycotina</taxon>
        <taxon>Mucoromycetes</taxon>
        <taxon>Mucorales</taxon>
        <taxon>Mucorineae</taxon>
        <taxon>Mucoraceae</taxon>
        <taxon>Mucor</taxon>
    </lineage>
</organism>
<dbReference type="OrthoDB" id="2267587at2759"/>
<reference evidence="1" key="1">
    <citation type="submission" date="2020-12" db="EMBL/GenBank/DDBJ databases">
        <title>Metabolic potential, ecology and presence of endohyphal bacteria is reflected in genomic diversity of Mucoromycotina.</title>
        <authorList>
            <person name="Muszewska A."/>
            <person name="Okrasinska A."/>
            <person name="Steczkiewicz K."/>
            <person name="Drgas O."/>
            <person name="Orlowska M."/>
            <person name="Perlinska-Lenart U."/>
            <person name="Aleksandrzak-Piekarczyk T."/>
            <person name="Szatraj K."/>
            <person name="Zielenkiewicz U."/>
            <person name="Pilsyk S."/>
            <person name="Malc E."/>
            <person name="Mieczkowski P."/>
            <person name="Kruszewska J.S."/>
            <person name="Biernat P."/>
            <person name="Pawlowska J."/>
        </authorList>
    </citation>
    <scope>NUCLEOTIDE SEQUENCE</scope>
    <source>
        <strain evidence="1">WA0000017839</strain>
    </source>
</reference>
<dbReference type="EMBL" id="JAEPRD010000222">
    <property type="protein sequence ID" value="KAG2193648.1"/>
    <property type="molecule type" value="Genomic_DNA"/>
</dbReference>
<name>A0A8H7QLA0_9FUNG</name>
<keyword evidence="2" id="KW-1185">Reference proteome</keyword>
<comment type="caution">
    <text evidence="1">The sequence shown here is derived from an EMBL/GenBank/DDBJ whole genome shotgun (WGS) entry which is preliminary data.</text>
</comment>
<dbReference type="Proteomes" id="UP000603453">
    <property type="component" value="Unassembled WGS sequence"/>
</dbReference>